<dbReference type="Gene3D" id="3.60.110.10">
    <property type="entry name" value="Carbon-nitrogen hydrolase"/>
    <property type="match status" value="1"/>
</dbReference>
<dbReference type="VEuPathDB" id="FungiDB:PV08_02478"/>
<proteinExistence type="inferred from homology"/>
<dbReference type="FunFam" id="3.60.110.10:FF:000003">
    <property type="entry name" value="Glutamine-dependent NAD(+) synthetase"/>
    <property type="match status" value="1"/>
</dbReference>
<dbReference type="CDD" id="cd07570">
    <property type="entry name" value="GAT_Gln-NAD-synth"/>
    <property type="match status" value="1"/>
</dbReference>
<dbReference type="NCBIfam" id="TIGR00552">
    <property type="entry name" value="nadE"/>
    <property type="match status" value="1"/>
</dbReference>
<dbReference type="InterPro" id="IPR036526">
    <property type="entry name" value="C-N_Hydrolase_sf"/>
</dbReference>
<evidence type="ECO:0000256" key="7">
    <source>
        <dbReference type="ARBA" id="ARBA00052340"/>
    </source>
</evidence>
<dbReference type="SUPFAM" id="SSF56317">
    <property type="entry name" value="Carbon-nitrogen hydrolase"/>
    <property type="match status" value="1"/>
</dbReference>
<dbReference type="OrthoDB" id="2020662at2759"/>
<dbReference type="InterPro" id="IPR014729">
    <property type="entry name" value="Rossmann-like_a/b/a_fold"/>
</dbReference>
<dbReference type="SUPFAM" id="SSF52402">
    <property type="entry name" value="Adenine nucleotide alpha hydrolases-like"/>
    <property type="match status" value="1"/>
</dbReference>
<dbReference type="CDD" id="cd00553">
    <property type="entry name" value="NAD_synthase"/>
    <property type="match status" value="1"/>
</dbReference>
<accession>A0A0D2BHT1</accession>
<organism evidence="10 11">
    <name type="scientific">Exophiala spinifera</name>
    <dbReference type="NCBI Taxonomy" id="91928"/>
    <lineage>
        <taxon>Eukaryota</taxon>
        <taxon>Fungi</taxon>
        <taxon>Dikarya</taxon>
        <taxon>Ascomycota</taxon>
        <taxon>Pezizomycotina</taxon>
        <taxon>Eurotiomycetes</taxon>
        <taxon>Chaetothyriomycetidae</taxon>
        <taxon>Chaetothyriales</taxon>
        <taxon>Herpotrichiellaceae</taxon>
        <taxon>Exophiala</taxon>
    </lineage>
</organism>
<dbReference type="HOGENOM" id="CLU_011884_2_0_1"/>
<dbReference type="InterPro" id="IPR003694">
    <property type="entry name" value="NAD_synthase"/>
</dbReference>
<dbReference type="GeneID" id="27329561"/>
<evidence type="ECO:0000313" key="10">
    <source>
        <dbReference type="EMBL" id="KIW18190.1"/>
    </source>
</evidence>
<gene>
    <name evidence="10" type="ORF">PV08_02478</name>
</gene>
<evidence type="ECO:0000256" key="4">
    <source>
        <dbReference type="ARBA" id="ARBA00022741"/>
    </source>
</evidence>
<comment type="pathway">
    <text evidence="1 8">Cofactor biosynthesis; NAD(+) biosynthesis; NAD(+) from deamido-NAD(+) (L-Gln route): step 1/1.</text>
</comment>
<dbReference type="GO" id="GO:0004359">
    <property type="term" value="F:glutaminase activity"/>
    <property type="evidence" value="ECO:0007669"/>
    <property type="project" value="InterPro"/>
</dbReference>
<dbReference type="InterPro" id="IPR014445">
    <property type="entry name" value="Gln-dep_NAD_synthase"/>
</dbReference>
<dbReference type="Pfam" id="PF02540">
    <property type="entry name" value="NAD_synthase"/>
    <property type="match status" value="1"/>
</dbReference>
<dbReference type="GO" id="GO:0005737">
    <property type="term" value="C:cytoplasm"/>
    <property type="evidence" value="ECO:0007669"/>
    <property type="project" value="InterPro"/>
</dbReference>
<dbReference type="GO" id="GO:0005524">
    <property type="term" value="F:ATP binding"/>
    <property type="evidence" value="ECO:0007669"/>
    <property type="project" value="UniProtKB-UniRule"/>
</dbReference>
<dbReference type="PROSITE" id="PS50263">
    <property type="entry name" value="CN_HYDROLASE"/>
    <property type="match status" value="1"/>
</dbReference>
<dbReference type="Gene3D" id="3.40.50.620">
    <property type="entry name" value="HUPs"/>
    <property type="match status" value="1"/>
</dbReference>
<comment type="catalytic activity">
    <reaction evidence="7 8">
        <text>deamido-NAD(+) + L-glutamine + ATP + H2O = L-glutamate + AMP + diphosphate + NAD(+) + H(+)</text>
        <dbReference type="Rhea" id="RHEA:24384"/>
        <dbReference type="ChEBI" id="CHEBI:15377"/>
        <dbReference type="ChEBI" id="CHEBI:15378"/>
        <dbReference type="ChEBI" id="CHEBI:29985"/>
        <dbReference type="ChEBI" id="CHEBI:30616"/>
        <dbReference type="ChEBI" id="CHEBI:33019"/>
        <dbReference type="ChEBI" id="CHEBI:57540"/>
        <dbReference type="ChEBI" id="CHEBI:58359"/>
        <dbReference type="ChEBI" id="CHEBI:58437"/>
        <dbReference type="ChEBI" id="CHEBI:456215"/>
        <dbReference type="EC" id="6.3.5.1"/>
    </reaction>
</comment>
<reference evidence="10 11" key="1">
    <citation type="submission" date="2015-01" db="EMBL/GenBank/DDBJ databases">
        <title>The Genome Sequence of Exophiala spinifera CBS89968.</title>
        <authorList>
            <consortium name="The Broad Institute Genomics Platform"/>
            <person name="Cuomo C."/>
            <person name="de Hoog S."/>
            <person name="Gorbushina A."/>
            <person name="Stielow B."/>
            <person name="Teixiera M."/>
            <person name="Abouelleil A."/>
            <person name="Chapman S.B."/>
            <person name="Priest M."/>
            <person name="Young S.K."/>
            <person name="Wortman J."/>
            <person name="Nusbaum C."/>
            <person name="Birren B."/>
        </authorList>
    </citation>
    <scope>NUCLEOTIDE SEQUENCE [LARGE SCALE GENOMIC DNA]</scope>
    <source>
        <strain evidence="10 11">CBS 89968</strain>
    </source>
</reference>
<keyword evidence="4 8" id="KW-0547">Nucleotide-binding</keyword>
<dbReference type="PANTHER" id="PTHR23090:SF9">
    <property type="entry name" value="GLUTAMINE-DEPENDENT NAD(+) SYNTHETASE"/>
    <property type="match status" value="1"/>
</dbReference>
<evidence type="ECO:0000259" key="9">
    <source>
        <dbReference type="PROSITE" id="PS50263"/>
    </source>
</evidence>
<sequence length="761" mass="84929">MGKLITVASCSLNQSVIFPLRDSPSSNNLRWSLDFDGNTERILESIRQAKAAGAKLRVGPELEVCGYGCADHYLEGDLFLHCWESLATIISNPDVNDCILDIGMPVRHNNVRYNCRVIVLNKKILLIRPKMSLCEEGNYFESRWFTPWTRQRQIEDYPLEEAISSITGQRTVPFGDAVLTTIDTSVACETCEELFTPAAPHVPMGLNGVEIFTNSSGSHYELRKLQTRVSLIREATRQNGGIYVYSNQRGCSGDRLYYDGCAMIIVNGRLLAQGSQFSLNDVETITANVDIEDVRSFRVSHSRNLQAARADPYPRIHADIRLSHPPLEETGTIISPSPDIPVHYHSAAEEIQYAPAIWMWDYLRRSRTAGYFLALSGGVDSCSTAVLVYSMCSLVYDAITSPKTLPHTRELVLSDCRRVCAQEDDWTPSSPQEICSYIFHTTYMGSKNSSRETRSRAAALAKAIGAYHVDLSIDTVVSALSTLFTTVTGFTPSFTSSNAAEGLALQNIQARIRMVIAYFFAQLLPSVRKRKGNGGLLVLGSANVDEQLRGYLTKYDCSSADINPIGGISKVDLRMFLAHARDKLELPLLQSFLDATPTAELIPTTNADSHTQSDEVEMGMTYAELSVMGRLRKVHRLGPWGVFEKLLPLWTAPPPDPETIATEDHGAHSDPQYVHSVAHGESMSPRSVYEKVRKFFYYYAVNRHKQTTLTPGLHMEQYSPDDHRYDMRPFLYPAFTAQYRKMESAVQALEAREKTHGVNGA</sequence>
<evidence type="ECO:0000256" key="2">
    <source>
        <dbReference type="ARBA" id="ARBA00007145"/>
    </source>
</evidence>
<dbReference type="STRING" id="91928.A0A0D2BHT1"/>
<name>A0A0D2BHT1_9EURO</name>
<dbReference type="PANTHER" id="PTHR23090">
    <property type="entry name" value="NH 3 /GLUTAMINE-DEPENDENT NAD + SYNTHETASE"/>
    <property type="match status" value="1"/>
</dbReference>
<dbReference type="AlphaFoldDB" id="A0A0D2BHT1"/>
<dbReference type="Proteomes" id="UP000053328">
    <property type="component" value="Unassembled WGS sequence"/>
</dbReference>
<dbReference type="GO" id="GO:0009435">
    <property type="term" value="P:NAD+ biosynthetic process"/>
    <property type="evidence" value="ECO:0007669"/>
    <property type="project" value="UniProtKB-UniRule"/>
</dbReference>
<dbReference type="InterPro" id="IPR022310">
    <property type="entry name" value="NAD/GMP_synthase"/>
</dbReference>
<evidence type="ECO:0000256" key="8">
    <source>
        <dbReference type="PIRNR" id="PIRNR006630"/>
    </source>
</evidence>
<evidence type="ECO:0000313" key="11">
    <source>
        <dbReference type="Proteomes" id="UP000053328"/>
    </source>
</evidence>
<keyword evidence="11" id="KW-1185">Reference proteome</keyword>
<keyword evidence="5 8" id="KW-0067">ATP-binding</keyword>
<dbReference type="FunFam" id="3.40.50.620:FF:000036">
    <property type="entry name" value="Glutamine-dependent NAD(+) synthetase"/>
    <property type="match status" value="1"/>
</dbReference>
<dbReference type="UniPathway" id="UPA00253">
    <property type="reaction ID" value="UER00334"/>
</dbReference>
<evidence type="ECO:0000256" key="1">
    <source>
        <dbReference type="ARBA" id="ARBA00005188"/>
    </source>
</evidence>
<feature type="domain" description="CN hydrolase" evidence="9">
    <location>
        <begin position="20"/>
        <end position="291"/>
    </location>
</feature>
<keyword evidence="3 8" id="KW-0436">Ligase</keyword>
<dbReference type="EMBL" id="KN847493">
    <property type="protein sequence ID" value="KIW18190.1"/>
    <property type="molecule type" value="Genomic_DNA"/>
</dbReference>
<keyword evidence="6 8" id="KW-0520">NAD</keyword>
<dbReference type="HAMAP" id="MF_02090">
    <property type="entry name" value="NadE_glutamine_dep"/>
    <property type="match status" value="1"/>
</dbReference>
<evidence type="ECO:0000256" key="3">
    <source>
        <dbReference type="ARBA" id="ARBA00022598"/>
    </source>
</evidence>
<dbReference type="InterPro" id="IPR003010">
    <property type="entry name" value="C-N_Hydrolase"/>
</dbReference>
<dbReference type="EC" id="6.3.5.1" evidence="8"/>
<protein>
    <recommendedName>
        <fullName evidence="8">Glutamine-dependent NAD(+) synthetase</fullName>
        <ecNumber evidence="8">6.3.5.1</ecNumber>
    </recommendedName>
    <alternativeName>
        <fullName evidence="8">NAD(+) synthase [glutamine-hydrolyzing]</fullName>
    </alternativeName>
</protein>
<comment type="similarity">
    <text evidence="2 8">In the C-terminal section; belongs to the NAD synthetase family.</text>
</comment>
<dbReference type="Pfam" id="PF00795">
    <property type="entry name" value="CN_hydrolase"/>
    <property type="match status" value="1"/>
</dbReference>
<dbReference type="PIRSF" id="PIRSF006630">
    <property type="entry name" value="NADS_GAT"/>
    <property type="match status" value="1"/>
</dbReference>
<evidence type="ECO:0000256" key="5">
    <source>
        <dbReference type="ARBA" id="ARBA00022840"/>
    </source>
</evidence>
<dbReference type="RefSeq" id="XP_016238406.1">
    <property type="nucleotide sequence ID" value="XM_016376836.1"/>
</dbReference>
<dbReference type="GO" id="GO:0003952">
    <property type="term" value="F:NAD+ synthase (glutamine-hydrolyzing) activity"/>
    <property type="evidence" value="ECO:0007669"/>
    <property type="project" value="UniProtKB-UniRule"/>
</dbReference>
<evidence type="ECO:0000256" key="6">
    <source>
        <dbReference type="ARBA" id="ARBA00023027"/>
    </source>
</evidence>